<reference evidence="2 3" key="1">
    <citation type="journal article" date="2013" name="Genome Announc.">
        <title>Whole-Genome Sequence of Microcystis aeruginosa TAIHU98, a Nontoxic Bloom-Forming Strain Isolated from Taihu Lake, China.</title>
        <authorList>
            <person name="Yang C."/>
            <person name="Zhang W."/>
            <person name="Ren M."/>
            <person name="Song L."/>
            <person name="Li T."/>
            <person name="Zhao J."/>
        </authorList>
    </citation>
    <scope>NUCLEOTIDE SEQUENCE [LARGE SCALE GENOMIC DNA]</scope>
    <source>
        <strain evidence="2 3">TAIHU98</strain>
    </source>
</reference>
<name>L7EEF4_MICAE</name>
<evidence type="ECO:0000256" key="1">
    <source>
        <dbReference type="SAM" id="MobiDB-lite"/>
    </source>
</evidence>
<dbReference type="EMBL" id="ANKQ01000001">
    <property type="protein sequence ID" value="ELP57261.1"/>
    <property type="molecule type" value="Genomic_DNA"/>
</dbReference>
<sequence length="94" mass="10492">MLYFDENNRQQLGFAEKVCCWSQLSVISYQLSVISYQSSVISSQFTEKTPHTPHPTPGKTFSADPSIGDSTGIWKNSIPKTLPRSDNLLSILKV</sequence>
<comment type="caution">
    <text evidence="2">The sequence shown here is derived from an EMBL/GenBank/DDBJ whole genome shotgun (WGS) entry which is preliminary data.</text>
</comment>
<protein>
    <submittedName>
        <fullName evidence="2">Uncharacterized protein</fullName>
    </submittedName>
</protein>
<dbReference type="Proteomes" id="UP000010932">
    <property type="component" value="Unassembled WGS sequence"/>
</dbReference>
<feature type="region of interest" description="Disordered" evidence="1">
    <location>
        <begin position="46"/>
        <end position="67"/>
    </location>
</feature>
<dbReference type="AlphaFoldDB" id="L7EEF4"/>
<gene>
    <name evidence="2" type="ORF">O53_1874</name>
</gene>
<evidence type="ECO:0000313" key="3">
    <source>
        <dbReference type="Proteomes" id="UP000010932"/>
    </source>
</evidence>
<proteinExistence type="predicted"/>
<evidence type="ECO:0000313" key="2">
    <source>
        <dbReference type="EMBL" id="ELP57261.1"/>
    </source>
</evidence>
<accession>L7EEF4</accession>
<organism evidence="2 3">
    <name type="scientific">Microcystis aeruginosa TAIHU98</name>
    <dbReference type="NCBI Taxonomy" id="1134457"/>
    <lineage>
        <taxon>Bacteria</taxon>
        <taxon>Bacillati</taxon>
        <taxon>Cyanobacteriota</taxon>
        <taxon>Cyanophyceae</taxon>
        <taxon>Oscillatoriophycideae</taxon>
        <taxon>Chroococcales</taxon>
        <taxon>Microcystaceae</taxon>
        <taxon>Microcystis</taxon>
    </lineage>
</organism>
<dbReference type="PATRIC" id="fig|1134457.3.peg.1208"/>